<protein>
    <submittedName>
        <fullName evidence="1">Reverse transcriptase</fullName>
    </submittedName>
</protein>
<keyword evidence="1" id="KW-0695">RNA-directed DNA polymerase</keyword>
<keyword evidence="2" id="KW-1185">Reference proteome</keyword>
<evidence type="ECO:0000313" key="2">
    <source>
        <dbReference type="Proteomes" id="UP000735302"/>
    </source>
</evidence>
<dbReference type="Gene3D" id="3.30.420.10">
    <property type="entry name" value="Ribonuclease H-like superfamily/Ribonuclease H"/>
    <property type="match status" value="1"/>
</dbReference>
<dbReference type="InterPro" id="IPR036397">
    <property type="entry name" value="RNaseH_sf"/>
</dbReference>
<dbReference type="GO" id="GO:0003964">
    <property type="term" value="F:RNA-directed DNA polymerase activity"/>
    <property type="evidence" value="ECO:0007669"/>
    <property type="project" value="UniProtKB-KW"/>
</dbReference>
<gene>
    <name evidence="1" type="ORF">PoB_000552600</name>
</gene>
<organism evidence="1 2">
    <name type="scientific">Plakobranchus ocellatus</name>
    <dbReference type="NCBI Taxonomy" id="259542"/>
    <lineage>
        <taxon>Eukaryota</taxon>
        <taxon>Metazoa</taxon>
        <taxon>Spiralia</taxon>
        <taxon>Lophotrochozoa</taxon>
        <taxon>Mollusca</taxon>
        <taxon>Gastropoda</taxon>
        <taxon>Heterobranchia</taxon>
        <taxon>Euthyneura</taxon>
        <taxon>Panpulmonata</taxon>
        <taxon>Sacoglossa</taxon>
        <taxon>Placobranchoidea</taxon>
        <taxon>Plakobranchidae</taxon>
        <taxon>Plakobranchus</taxon>
    </lineage>
</organism>
<keyword evidence="1" id="KW-0548">Nucleotidyltransferase</keyword>
<evidence type="ECO:0000313" key="1">
    <source>
        <dbReference type="EMBL" id="GFN79020.1"/>
    </source>
</evidence>
<dbReference type="Proteomes" id="UP000735302">
    <property type="component" value="Unassembled WGS sequence"/>
</dbReference>
<accession>A0AAV3Y727</accession>
<dbReference type="GO" id="GO:0003676">
    <property type="term" value="F:nucleic acid binding"/>
    <property type="evidence" value="ECO:0007669"/>
    <property type="project" value="InterPro"/>
</dbReference>
<reference evidence="1 2" key="1">
    <citation type="journal article" date="2021" name="Elife">
        <title>Chloroplast acquisition without the gene transfer in kleptoplastic sea slugs, Plakobranchus ocellatus.</title>
        <authorList>
            <person name="Maeda T."/>
            <person name="Takahashi S."/>
            <person name="Yoshida T."/>
            <person name="Shimamura S."/>
            <person name="Takaki Y."/>
            <person name="Nagai Y."/>
            <person name="Toyoda A."/>
            <person name="Suzuki Y."/>
            <person name="Arimoto A."/>
            <person name="Ishii H."/>
            <person name="Satoh N."/>
            <person name="Nishiyama T."/>
            <person name="Hasebe M."/>
            <person name="Maruyama T."/>
            <person name="Minagawa J."/>
            <person name="Obokata J."/>
            <person name="Shigenobu S."/>
        </authorList>
    </citation>
    <scope>NUCLEOTIDE SEQUENCE [LARGE SCALE GENOMIC DNA]</scope>
</reference>
<name>A0AAV3Y727_9GAST</name>
<dbReference type="AlphaFoldDB" id="A0AAV3Y727"/>
<sequence length="101" mass="11655">MLQKLSNECPTCWDKYLDAALYAYRSQVHSATGFFPFYLLFGRAPSGPMAMLHNLFTRQNESADTYFQYHYIIDLHNKIKASCRIAQDSASEVAEASRQRH</sequence>
<dbReference type="EMBL" id="BLXT01000624">
    <property type="protein sequence ID" value="GFN79020.1"/>
    <property type="molecule type" value="Genomic_DNA"/>
</dbReference>
<comment type="caution">
    <text evidence="1">The sequence shown here is derived from an EMBL/GenBank/DDBJ whole genome shotgun (WGS) entry which is preliminary data.</text>
</comment>
<proteinExistence type="predicted"/>
<keyword evidence="1" id="KW-0808">Transferase</keyword>